<dbReference type="InterPro" id="IPR043736">
    <property type="entry name" value="DUF5681"/>
</dbReference>
<accession>A0ABY2KRK8</accession>
<keyword evidence="5" id="KW-1185">Reference proteome</keyword>
<evidence type="ECO:0000259" key="3">
    <source>
        <dbReference type="Pfam" id="PF18932"/>
    </source>
</evidence>
<evidence type="ECO:0000256" key="2">
    <source>
        <dbReference type="SAM" id="MobiDB-lite"/>
    </source>
</evidence>
<dbReference type="Proteomes" id="UP000297741">
    <property type="component" value="Unassembled WGS sequence"/>
</dbReference>
<reference evidence="4 5" key="1">
    <citation type="submission" date="2018-11" db="EMBL/GenBank/DDBJ databases">
        <title>Tabrizicola sp. isolated from sediment of alpine lake.</title>
        <authorList>
            <person name="Liu Z."/>
        </authorList>
    </citation>
    <scope>NUCLEOTIDE SEQUENCE [LARGE SCALE GENOMIC DNA]</scope>
    <source>
        <strain evidence="4 5">DRYC-M-16</strain>
    </source>
</reference>
<feature type="region of interest" description="Disordered" evidence="2">
    <location>
        <begin position="1"/>
        <end position="39"/>
    </location>
</feature>
<feature type="domain" description="DUF5681" evidence="3">
    <location>
        <begin position="17"/>
        <end position="99"/>
    </location>
</feature>
<sequence length="226" mass="25454">MSRPGYDVGYAKPPEGSKFRKGVSGNPRGRPKGAKNKLPALSEERMKAIILEEAYRTITVRDGARNVTVPIARAVLRSLAVNAVKGQHRSQRLFSELLASVETANRAKHDEWLETAIEYKIEWERELARRKRQGIINAPEPLPHPDHVVINLREGTANIIGPATREEKAEWDKWVERRADFEAELEELQQMLEDATDENEIAFIKDDMAQTAKVLKIIGRALGEAG</sequence>
<gene>
    <name evidence="4" type="ORF">EEB11_02005</name>
</gene>
<comment type="caution">
    <text evidence="4">The sequence shown here is derived from an EMBL/GenBank/DDBJ whole genome shotgun (WGS) entry which is preliminary data.</text>
</comment>
<keyword evidence="1" id="KW-0175">Coiled coil</keyword>
<dbReference type="EMBL" id="RPEM01000001">
    <property type="protein sequence ID" value="TGD45348.1"/>
    <property type="molecule type" value="Genomic_DNA"/>
</dbReference>
<name>A0ABY2KRK8_9RHOB</name>
<evidence type="ECO:0000313" key="5">
    <source>
        <dbReference type="Proteomes" id="UP000297741"/>
    </source>
</evidence>
<dbReference type="Pfam" id="PF18932">
    <property type="entry name" value="DUF5681"/>
    <property type="match status" value="1"/>
</dbReference>
<organism evidence="4 5">
    <name type="scientific">Pseudotabrizicola sediminis</name>
    <dbReference type="NCBI Taxonomy" id="2486418"/>
    <lineage>
        <taxon>Bacteria</taxon>
        <taxon>Pseudomonadati</taxon>
        <taxon>Pseudomonadota</taxon>
        <taxon>Alphaproteobacteria</taxon>
        <taxon>Rhodobacterales</taxon>
        <taxon>Paracoccaceae</taxon>
        <taxon>Pseudotabrizicola</taxon>
    </lineage>
</organism>
<proteinExistence type="predicted"/>
<evidence type="ECO:0000256" key="1">
    <source>
        <dbReference type="SAM" id="Coils"/>
    </source>
</evidence>
<evidence type="ECO:0000313" key="4">
    <source>
        <dbReference type="EMBL" id="TGD45348.1"/>
    </source>
</evidence>
<protein>
    <recommendedName>
        <fullName evidence="3">DUF5681 domain-containing protein</fullName>
    </recommendedName>
</protein>
<feature type="coiled-coil region" evidence="1">
    <location>
        <begin position="171"/>
        <end position="205"/>
    </location>
</feature>